<gene>
    <name evidence="1" type="ORF">NEIELOOT_00382</name>
</gene>
<accession>D4DMV7</accession>
<sequence>MVSSQKRRTADYAINYRAIMMFDGDFIRTRARLSDGLPKPRAAGLKSMRIGL</sequence>
<name>D4DMV7_NEIEG</name>
<protein>
    <submittedName>
        <fullName evidence="1">Uncharacterized protein</fullName>
    </submittedName>
</protein>
<dbReference type="Proteomes" id="UP000005536">
    <property type="component" value="Unassembled WGS sequence"/>
</dbReference>
<organism evidence="1 2">
    <name type="scientific">Neisseria elongata subsp. glycolytica ATCC 29315</name>
    <dbReference type="NCBI Taxonomy" id="546263"/>
    <lineage>
        <taxon>Bacteria</taxon>
        <taxon>Pseudomonadati</taxon>
        <taxon>Pseudomonadota</taxon>
        <taxon>Betaproteobacteria</taxon>
        <taxon>Neisseriales</taxon>
        <taxon>Neisseriaceae</taxon>
        <taxon>Neisseria</taxon>
    </lineage>
</organism>
<dbReference type="AlphaFoldDB" id="D4DMV7"/>
<evidence type="ECO:0000313" key="2">
    <source>
        <dbReference type="Proteomes" id="UP000005536"/>
    </source>
</evidence>
<comment type="caution">
    <text evidence="1">The sequence shown here is derived from an EMBL/GenBank/DDBJ whole genome shotgun (WGS) entry which is preliminary data.</text>
</comment>
<reference evidence="1 2" key="1">
    <citation type="submission" date="2010-02" db="EMBL/GenBank/DDBJ databases">
        <authorList>
            <person name="Weinstock G."/>
            <person name="Sodergren E."/>
            <person name="Clifton S."/>
            <person name="Fulton L."/>
            <person name="Fulton B."/>
            <person name="Courtney L."/>
            <person name="Fronick C."/>
            <person name="Harrison M."/>
            <person name="Strong C."/>
            <person name="Farmer C."/>
            <person name="Delahaunty K."/>
            <person name="Markovic C."/>
            <person name="Hall O."/>
            <person name="Minx P."/>
            <person name="Tomlinson C."/>
            <person name="Mitreva M."/>
            <person name="Nelson J."/>
            <person name="Hou S."/>
            <person name="Wollam A."/>
            <person name="Pepin K.H."/>
            <person name="Johnson M."/>
            <person name="Bhonagiri V."/>
            <person name="Zhang X."/>
            <person name="Suruliraj S."/>
            <person name="Warren W."/>
            <person name="Chinwalla A."/>
            <person name="Mardis E.R."/>
            <person name="Wilson R.K."/>
        </authorList>
    </citation>
    <scope>NUCLEOTIDE SEQUENCE [LARGE SCALE GENOMIC DNA]</scope>
    <source>
        <strain evidence="1 2">ATCC 29315</strain>
    </source>
</reference>
<proteinExistence type="predicted"/>
<dbReference type="EMBL" id="ADBF01000009">
    <property type="protein sequence ID" value="EFE50863.1"/>
    <property type="molecule type" value="Genomic_DNA"/>
</dbReference>
<evidence type="ECO:0000313" key="1">
    <source>
        <dbReference type="EMBL" id="EFE50863.1"/>
    </source>
</evidence>